<organism evidence="2 3">
    <name type="scientific">Lasiosphaeria hispida</name>
    <dbReference type="NCBI Taxonomy" id="260671"/>
    <lineage>
        <taxon>Eukaryota</taxon>
        <taxon>Fungi</taxon>
        <taxon>Dikarya</taxon>
        <taxon>Ascomycota</taxon>
        <taxon>Pezizomycotina</taxon>
        <taxon>Sordariomycetes</taxon>
        <taxon>Sordariomycetidae</taxon>
        <taxon>Sordariales</taxon>
        <taxon>Lasiosphaeriaceae</taxon>
        <taxon>Lasiosphaeria</taxon>
    </lineage>
</organism>
<accession>A0AAJ0HUK1</accession>
<dbReference type="Proteomes" id="UP001275084">
    <property type="component" value="Unassembled WGS sequence"/>
</dbReference>
<keyword evidence="3" id="KW-1185">Reference proteome</keyword>
<feature type="compositionally biased region" description="Basic and acidic residues" evidence="1">
    <location>
        <begin position="243"/>
        <end position="253"/>
    </location>
</feature>
<dbReference type="EMBL" id="JAUIQD010000001">
    <property type="protein sequence ID" value="KAK3362991.1"/>
    <property type="molecule type" value="Genomic_DNA"/>
</dbReference>
<sequence length="253" mass="28174">MAALMSLLGRGQPPKKPKMIPPVVVATTVSRDMHLHDRLELSAASTYFSFPPLAPEAPEAHGTDEFVRAAMVEPGGSQRAAMRAWRDIEKYLLQLARRRPSPSKPMASPTGATERESSPPLHHHTPGDHAAALRPRVPSRRQNHRPHPLPRPGLRLRSRDPQPAIPNPLFRAPRRNPPRPPRSVPRRPNQTPPPAPATEHLLQRAHHRRDALPLGQAAAAAADPRPGPHHPRRALRRRVRGARRADRRDIPPL</sequence>
<name>A0AAJ0HUK1_9PEZI</name>
<feature type="compositionally biased region" description="Basic residues" evidence="1">
    <location>
        <begin position="227"/>
        <end position="242"/>
    </location>
</feature>
<reference evidence="2" key="2">
    <citation type="submission" date="2023-06" db="EMBL/GenBank/DDBJ databases">
        <authorList>
            <consortium name="Lawrence Berkeley National Laboratory"/>
            <person name="Haridas S."/>
            <person name="Hensen N."/>
            <person name="Bonometti L."/>
            <person name="Westerberg I."/>
            <person name="Brannstrom I.O."/>
            <person name="Guillou S."/>
            <person name="Cros-Aarteil S."/>
            <person name="Calhoun S."/>
            <person name="Kuo A."/>
            <person name="Mondo S."/>
            <person name="Pangilinan J."/>
            <person name="Riley R."/>
            <person name="Labutti K."/>
            <person name="Andreopoulos B."/>
            <person name="Lipzen A."/>
            <person name="Chen C."/>
            <person name="Yanf M."/>
            <person name="Daum C."/>
            <person name="Ng V."/>
            <person name="Clum A."/>
            <person name="Steindorff A."/>
            <person name="Ohm R."/>
            <person name="Martin F."/>
            <person name="Silar P."/>
            <person name="Natvig D."/>
            <person name="Lalanne C."/>
            <person name="Gautier V."/>
            <person name="Ament-Velasquez S.L."/>
            <person name="Kruys A."/>
            <person name="Hutchinson M.I."/>
            <person name="Powell A.J."/>
            <person name="Barry K."/>
            <person name="Miller A.N."/>
            <person name="Grigoriev I.V."/>
            <person name="Debuchy R."/>
            <person name="Gladieux P."/>
            <person name="Thoren M.H."/>
            <person name="Johannesson H."/>
        </authorList>
    </citation>
    <scope>NUCLEOTIDE SEQUENCE</scope>
    <source>
        <strain evidence="2">CBS 955.72</strain>
    </source>
</reference>
<feature type="compositionally biased region" description="Basic residues" evidence="1">
    <location>
        <begin position="137"/>
        <end position="148"/>
    </location>
</feature>
<evidence type="ECO:0000256" key="1">
    <source>
        <dbReference type="SAM" id="MobiDB-lite"/>
    </source>
</evidence>
<protein>
    <submittedName>
        <fullName evidence="2">Uncharacterized protein</fullName>
    </submittedName>
</protein>
<evidence type="ECO:0000313" key="3">
    <source>
        <dbReference type="Proteomes" id="UP001275084"/>
    </source>
</evidence>
<proteinExistence type="predicted"/>
<dbReference type="AlphaFoldDB" id="A0AAJ0HUK1"/>
<reference evidence="2" key="1">
    <citation type="journal article" date="2023" name="Mol. Phylogenet. Evol.">
        <title>Genome-scale phylogeny and comparative genomics of the fungal order Sordariales.</title>
        <authorList>
            <person name="Hensen N."/>
            <person name="Bonometti L."/>
            <person name="Westerberg I."/>
            <person name="Brannstrom I.O."/>
            <person name="Guillou S."/>
            <person name="Cros-Aarteil S."/>
            <person name="Calhoun S."/>
            <person name="Haridas S."/>
            <person name="Kuo A."/>
            <person name="Mondo S."/>
            <person name="Pangilinan J."/>
            <person name="Riley R."/>
            <person name="LaButti K."/>
            <person name="Andreopoulos B."/>
            <person name="Lipzen A."/>
            <person name="Chen C."/>
            <person name="Yan M."/>
            <person name="Daum C."/>
            <person name="Ng V."/>
            <person name="Clum A."/>
            <person name="Steindorff A."/>
            <person name="Ohm R.A."/>
            <person name="Martin F."/>
            <person name="Silar P."/>
            <person name="Natvig D.O."/>
            <person name="Lalanne C."/>
            <person name="Gautier V."/>
            <person name="Ament-Velasquez S.L."/>
            <person name="Kruys A."/>
            <person name="Hutchinson M.I."/>
            <person name="Powell A.J."/>
            <person name="Barry K."/>
            <person name="Miller A.N."/>
            <person name="Grigoriev I.V."/>
            <person name="Debuchy R."/>
            <person name="Gladieux P."/>
            <person name="Hiltunen Thoren M."/>
            <person name="Johannesson H."/>
        </authorList>
    </citation>
    <scope>NUCLEOTIDE SEQUENCE</scope>
    <source>
        <strain evidence="2">CBS 955.72</strain>
    </source>
</reference>
<evidence type="ECO:0000313" key="2">
    <source>
        <dbReference type="EMBL" id="KAK3362991.1"/>
    </source>
</evidence>
<feature type="region of interest" description="Disordered" evidence="1">
    <location>
        <begin position="96"/>
        <end position="253"/>
    </location>
</feature>
<comment type="caution">
    <text evidence="2">The sequence shown here is derived from an EMBL/GenBank/DDBJ whole genome shotgun (WGS) entry which is preliminary data.</text>
</comment>
<gene>
    <name evidence="2" type="ORF">B0T25DRAFT_26753</name>
</gene>
<feature type="compositionally biased region" description="Low complexity" evidence="1">
    <location>
        <begin position="212"/>
        <end position="224"/>
    </location>
</feature>